<sequence length="743" mass="79756">MKTMWKLFTGDIIRLTSNIVSIIIVIGLVVIPGLFTWFNVAASWDPFSNTKNIKFAIANVDKGYKSDLIPVKISVGDQVVNELRANSQLDWTFTSESDAIDGTKSGKYYAAVVIPEDFSQKMVTFFSANAQHAKLTYYSNEKTNALAPKLTGQGADQVSAQINEMFAKTITSTALSIASQLVDQLNKPTAKNQLANFSGNVDNFANDLNQTAELLGSFSNISDGAQALLASSNQLVQDLSSSTQTAGDSLKQAQNGVSDITTALDTTAGTLTQALGQSSASYEAVGGSIDSTLNAANRNLDDVETSIRHQATVIDQQADQYQRLRDAIAQLPSSATVTGKHGSASVSGQVIINGQDAKDLVVQGMDNVLAQLRSLSASLNATAQNLASNAKSRNAQVQQIKGLARDAKSSIDNVKSDYDNKLKPNLNTISGTMQQSSTILSQGADQLSGTIKDLSATTNNAQTNAETVHQVLSSNANLLVTTSRKLSAFSKNLNQALNSSDMDKVRQVLSHDPESLAATLAAPVKVKRTALFPVENFGTALTPFYTFIPLWVGSLLLAVTLKITVSRKTRAGLGQPKPYQIFLGHYGIFALLSLLQATFSCIGTLLFLGVQPVHPWLFMVSAWISALVYSFVIYTLVASFGNVGKAIGVIVLVMQISGSGGAYPLQVLPSFVSDIHPYLPLSHSVQAMRAAIAGIYMNDFWIEMGKLMLFVPPMLLLGLALRKPLVKFNQWYVSKIEATKIVG</sequence>
<feature type="transmembrane region" description="Helical" evidence="5">
    <location>
        <begin position="544"/>
        <end position="565"/>
    </location>
</feature>
<comment type="subcellular location">
    <subcellularLocation>
        <location evidence="1">Membrane</location>
        <topology evidence="1">Multi-pass membrane protein</topology>
    </subcellularLocation>
</comment>
<keyword evidence="2 5" id="KW-0812">Transmembrane</keyword>
<feature type="transmembrane region" description="Helical" evidence="5">
    <location>
        <begin position="646"/>
        <end position="665"/>
    </location>
</feature>
<dbReference type="GO" id="GO:0016020">
    <property type="term" value="C:membrane"/>
    <property type="evidence" value="ECO:0007669"/>
    <property type="project" value="UniProtKB-SubCell"/>
</dbReference>
<evidence type="ECO:0000256" key="5">
    <source>
        <dbReference type="SAM" id="Phobius"/>
    </source>
</evidence>
<dbReference type="PANTHER" id="PTHR43077">
    <property type="entry name" value="TRANSPORT PERMEASE YVFS-RELATED"/>
    <property type="match status" value="1"/>
</dbReference>
<feature type="transmembrane region" description="Helical" evidence="5">
    <location>
        <begin position="616"/>
        <end position="637"/>
    </location>
</feature>
<dbReference type="Proteomes" id="UP000216004">
    <property type="component" value="Unassembled WGS sequence"/>
</dbReference>
<dbReference type="EMBL" id="MWWS01000005">
    <property type="protein sequence ID" value="OZG49221.1"/>
    <property type="molecule type" value="Genomic_DNA"/>
</dbReference>
<comment type="caution">
    <text evidence="7">The sequence shown here is derived from an EMBL/GenBank/DDBJ whole genome shotgun (WGS) entry which is preliminary data.</text>
</comment>
<dbReference type="OrthoDB" id="9811483at2"/>
<gene>
    <name evidence="7" type="ORF">BOCO_1030</name>
</gene>
<dbReference type="NCBIfam" id="TIGR03061">
    <property type="entry name" value="pip_yhgE_Nterm"/>
    <property type="match status" value="1"/>
</dbReference>
<feature type="domain" description="ABC-2 type transporter transmembrane" evidence="6">
    <location>
        <begin position="23"/>
        <end position="191"/>
    </location>
</feature>
<protein>
    <submittedName>
        <fullName evidence="7">Phage infection protein</fullName>
    </submittedName>
</protein>
<dbReference type="Gene3D" id="3.40.1710.10">
    <property type="entry name" value="abc type-2 transporter like domain"/>
    <property type="match status" value="1"/>
</dbReference>
<dbReference type="AlphaFoldDB" id="A0A261EQT7"/>
<dbReference type="InterPro" id="IPR013525">
    <property type="entry name" value="ABC2_TM"/>
</dbReference>
<dbReference type="NCBIfam" id="TIGR03062">
    <property type="entry name" value="pip_yhgE_Cterm"/>
    <property type="match status" value="1"/>
</dbReference>
<keyword evidence="4 5" id="KW-0472">Membrane</keyword>
<organism evidence="7 8">
    <name type="scientific">Bombiscardovia coagulans</name>
    <dbReference type="NCBI Taxonomy" id="686666"/>
    <lineage>
        <taxon>Bacteria</taxon>
        <taxon>Bacillati</taxon>
        <taxon>Actinomycetota</taxon>
        <taxon>Actinomycetes</taxon>
        <taxon>Bifidobacteriales</taxon>
        <taxon>Bifidobacteriaceae</taxon>
        <taxon>Bombiscardovia</taxon>
    </lineage>
</organism>
<dbReference type="RefSeq" id="WP_094723045.1">
    <property type="nucleotide sequence ID" value="NZ_MWWS01000005.1"/>
</dbReference>
<dbReference type="GO" id="GO:0140359">
    <property type="term" value="F:ABC-type transporter activity"/>
    <property type="evidence" value="ECO:0007669"/>
    <property type="project" value="InterPro"/>
</dbReference>
<evidence type="ECO:0000256" key="3">
    <source>
        <dbReference type="ARBA" id="ARBA00022989"/>
    </source>
</evidence>
<feature type="transmembrane region" description="Helical" evidence="5">
    <location>
        <begin position="700"/>
        <end position="721"/>
    </location>
</feature>
<name>A0A261EQT7_9BIFI</name>
<reference evidence="7 8" key="1">
    <citation type="journal article" date="2017" name="BMC Genomics">
        <title>Comparative genomic and phylogenomic analyses of the Bifidobacteriaceae family.</title>
        <authorList>
            <person name="Lugli G.A."/>
            <person name="Milani C."/>
            <person name="Turroni F."/>
            <person name="Duranti S."/>
            <person name="Mancabelli L."/>
            <person name="Mangifesta M."/>
            <person name="Ferrario C."/>
            <person name="Modesto M."/>
            <person name="Mattarelli P."/>
            <person name="Jiri K."/>
            <person name="van Sinderen D."/>
            <person name="Ventura M."/>
        </authorList>
    </citation>
    <scope>NUCLEOTIDE SEQUENCE [LARGE SCALE GENOMIC DNA]</scope>
    <source>
        <strain evidence="7 8">DSM 22924</strain>
    </source>
</reference>
<evidence type="ECO:0000259" key="6">
    <source>
        <dbReference type="Pfam" id="PF12698"/>
    </source>
</evidence>
<evidence type="ECO:0000256" key="2">
    <source>
        <dbReference type="ARBA" id="ARBA00022692"/>
    </source>
</evidence>
<evidence type="ECO:0000313" key="8">
    <source>
        <dbReference type="Proteomes" id="UP000216004"/>
    </source>
</evidence>
<feature type="transmembrane region" description="Helical" evidence="5">
    <location>
        <begin position="586"/>
        <end position="610"/>
    </location>
</feature>
<dbReference type="InterPro" id="IPR017501">
    <property type="entry name" value="Phage_infect_YhgE_C"/>
</dbReference>
<evidence type="ECO:0000256" key="1">
    <source>
        <dbReference type="ARBA" id="ARBA00004141"/>
    </source>
</evidence>
<proteinExistence type="predicted"/>
<dbReference type="InterPro" id="IPR051328">
    <property type="entry name" value="T7SS_ABC-Transporter"/>
</dbReference>
<feature type="transmembrane region" description="Helical" evidence="5">
    <location>
        <begin position="12"/>
        <end position="38"/>
    </location>
</feature>
<keyword evidence="8" id="KW-1185">Reference proteome</keyword>
<feature type="domain" description="ABC-2 type transporter transmembrane" evidence="6">
    <location>
        <begin position="423"/>
        <end position="718"/>
    </location>
</feature>
<evidence type="ECO:0000313" key="7">
    <source>
        <dbReference type="EMBL" id="OZG49221.1"/>
    </source>
</evidence>
<evidence type="ECO:0000256" key="4">
    <source>
        <dbReference type="ARBA" id="ARBA00023136"/>
    </source>
</evidence>
<dbReference type="PANTHER" id="PTHR43077:SF10">
    <property type="entry name" value="TRANSPORT PERMEASE PROTEIN"/>
    <property type="match status" value="1"/>
</dbReference>
<keyword evidence="3 5" id="KW-1133">Transmembrane helix</keyword>
<accession>A0A261EQT7</accession>
<dbReference type="InterPro" id="IPR017500">
    <property type="entry name" value="Phage_infect_YhgE_N"/>
</dbReference>
<dbReference type="Pfam" id="PF12698">
    <property type="entry name" value="ABC2_membrane_3"/>
    <property type="match status" value="2"/>
</dbReference>